<evidence type="ECO:0000259" key="21">
    <source>
        <dbReference type="Pfam" id="PF13086"/>
    </source>
</evidence>
<dbReference type="InterPro" id="IPR047187">
    <property type="entry name" value="SF1_C_Upf1"/>
</dbReference>
<evidence type="ECO:0000259" key="20">
    <source>
        <dbReference type="Pfam" id="PF08696"/>
    </source>
</evidence>
<feature type="domain" description="DNA2/NAM7 helicase helicase" evidence="21">
    <location>
        <begin position="572"/>
        <end position="662"/>
    </location>
</feature>
<evidence type="ECO:0000256" key="10">
    <source>
        <dbReference type="ARBA" id="ARBA00022801"/>
    </source>
</evidence>
<dbReference type="GO" id="GO:0004518">
    <property type="term" value="F:nuclease activity"/>
    <property type="evidence" value="ECO:0007669"/>
    <property type="project" value="UniProtKB-KW"/>
</dbReference>
<dbReference type="EC" id="3.6.4.12" evidence="3"/>
<feature type="region of interest" description="Disordered" evidence="19">
    <location>
        <begin position="736"/>
        <end position="756"/>
    </location>
</feature>
<evidence type="ECO:0000256" key="14">
    <source>
        <dbReference type="ARBA" id="ARBA00023014"/>
    </source>
</evidence>
<dbReference type="SUPFAM" id="SSF52540">
    <property type="entry name" value="P-loop containing nucleoside triphosphate hydrolases"/>
    <property type="match status" value="1"/>
</dbReference>
<protein>
    <recommendedName>
        <fullName evidence="3">DNA helicase</fullName>
        <ecNumber evidence="3">3.6.4.12</ecNumber>
    </recommendedName>
</protein>
<keyword evidence="4" id="KW-0004">4Fe-4S</keyword>
<evidence type="ECO:0000313" key="24">
    <source>
        <dbReference type="Proteomes" id="UP001597085"/>
    </source>
</evidence>
<keyword evidence="14" id="KW-0411">Iron-sulfur</keyword>
<proteinExistence type="inferred from homology"/>
<comment type="catalytic activity">
    <reaction evidence="18">
        <text>ATP + H2O = ADP + phosphate + H(+)</text>
        <dbReference type="Rhea" id="RHEA:13065"/>
        <dbReference type="ChEBI" id="CHEBI:15377"/>
        <dbReference type="ChEBI" id="CHEBI:15378"/>
        <dbReference type="ChEBI" id="CHEBI:30616"/>
        <dbReference type="ChEBI" id="CHEBI:43474"/>
        <dbReference type="ChEBI" id="CHEBI:456216"/>
        <dbReference type="EC" id="3.6.4.12"/>
    </reaction>
</comment>
<evidence type="ECO:0000256" key="7">
    <source>
        <dbReference type="ARBA" id="ARBA00022723"/>
    </source>
</evidence>
<feature type="region of interest" description="Disordered" evidence="19">
    <location>
        <begin position="21"/>
        <end position="82"/>
    </location>
</feature>
<dbReference type="InterPro" id="IPR041677">
    <property type="entry name" value="DNA2/NAM7_AAA_11"/>
</dbReference>
<sequence length="959" mass="104929">MKLRGRIVDVGDEREVDTKYGSRSLAEVTLRPDGGGTTLDGGQTDSGGPNHGQRTLDDDTGQRTLGATDEQPTLDDTDDQTAQCEADPGTLRLTLWGKWTHTVEHAEEGMELLAIDVEESEYRGETTYATSGDSRVVLEPGFLVDVTDIRSWVQCPRMYYLNKLSGIPLNYPVVKGTIVHEVFGDLLRDRDLADSIDERVREAGLELGLLGHDAGEVRDEVRRNAAAIEGWLQQGTLTEEDAWRSEYTLISPTFGIKGRADALRRGMPVELKTGKNTNREPRFQDKIQAAAYALVLAERGVPADTGTLLYTKNTALERNEETGDLSPAKEFSIGDGLLDFVVRTRNEIAAMEFDSSVPTGYEADARCEYCFEQDTCMVVSGRLDQESKAGGIGEAVPEGEREYFDRFYRAIEAERREVHAEYRKLWEQSVEERAADDRALIDLEPIDRRELEDGRWEMRARKSGDAVSKLRQGDVALASDGDPVSGHAELCRIVELGEEVVVTADEPVSVRRLDVYPSEIGVDRMLTALHDFVLKGDPDRKDVLFGRREPEFADGAAPGDDGGDRETYVDNNAAQDRAVQMAIDAEDLALVHGPPGTGKTYTIAQIVNALVDRGERVLLSAFTNRAVDNALEAIREQGVDDVARVGTENGVREDMLDVRLERDGDPNERAAALRNASVVAATTATCGSRVMREDSFDVALVDEASQLTEPSTVAAVELADRFVLVGDHEQLPPVVRAGEAQSASESASGGEPRAENDLGTSLFERLIETYPDASVLLDRQYRMSQRIQAFSSREFYDGALRPANGAVAAQRLSDLGVDEAALPPELRDPVAFVDPDGERVGNTNPTEADRVAEIVDAYVAAGVDPDDIGVIAPFRAQVAEIGRRTDVTVDTVDRFQGSAKEAIVVSFVAAGALDGPIFEDYRRINVALTRAKKALALVGDADALSTDPFYARLLDWAQR</sequence>
<evidence type="ECO:0000256" key="15">
    <source>
        <dbReference type="ARBA" id="ARBA00023125"/>
    </source>
</evidence>
<feature type="domain" description="DNA2/NAM7 helicase helicase" evidence="21">
    <location>
        <begin position="670"/>
        <end position="735"/>
    </location>
</feature>
<evidence type="ECO:0000259" key="22">
    <source>
        <dbReference type="Pfam" id="PF13087"/>
    </source>
</evidence>
<dbReference type="Pfam" id="PF13086">
    <property type="entry name" value="AAA_11"/>
    <property type="match status" value="2"/>
</dbReference>
<evidence type="ECO:0000256" key="5">
    <source>
        <dbReference type="ARBA" id="ARBA00022705"/>
    </source>
</evidence>
<accession>A0ABD6CP85</accession>
<dbReference type="InterPro" id="IPR014808">
    <property type="entry name" value="DNA_replication_fac_Dna2_N"/>
</dbReference>
<keyword evidence="10" id="KW-0378">Hydrolase</keyword>
<dbReference type="InterPro" id="IPR050534">
    <property type="entry name" value="Coronavir_polyprotein_1ab"/>
</dbReference>
<comment type="caution">
    <text evidence="23">The sequence shown here is derived from an EMBL/GenBank/DDBJ whole genome shotgun (WGS) entry which is preliminary data.</text>
</comment>
<dbReference type="Pfam" id="PF08696">
    <property type="entry name" value="Dna2"/>
    <property type="match status" value="1"/>
</dbReference>
<keyword evidence="9" id="KW-0227">DNA damage</keyword>
<evidence type="ECO:0000256" key="19">
    <source>
        <dbReference type="SAM" id="MobiDB-lite"/>
    </source>
</evidence>
<dbReference type="EMBL" id="JBHUDK010000006">
    <property type="protein sequence ID" value="MFD1598950.1"/>
    <property type="molecule type" value="Genomic_DNA"/>
</dbReference>
<reference evidence="23 24" key="1">
    <citation type="journal article" date="2019" name="Int. J. Syst. Evol. Microbiol.">
        <title>The Global Catalogue of Microorganisms (GCM) 10K type strain sequencing project: providing services to taxonomists for standard genome sequencing and annotation.</title>
        <authorList>
            <consortium name="The Broad Institute Genomics Platform"/>
            <consortium name="The Broad Institute Genome Sequencing Center for Infectious Disease"/>
            <person name="Wu L."/>
            <person name="Ma J."/>
        </authorList>
    </citation>
    <scope>NUCLEOTIDE SEQUENCE [LARGE SCALE GENOMIC DNA]</scope>
    <source>
        <strain evidence="23 24">CGMCC 1.12121</strain>
    </source>
</reference>
<evidence type="ECO:0000256" key="12">
    <source>
        <dbReference type="ARBA" id="ARBA00022840"/>
    </source>
</evidence>
<evidence type="ECO:0000256" key="3">
    <source>
        <dbReference type="ARBA" id="ARBA00012551"/>
    </source>
</evidence>
<dbReference type="InterPro" id="IPR027417">
    <property type="entry name" value="P-loop_NTPase"/>
</dbReference>
<dbReference type="Pfam" id="PF13087">
    <property type="entry name" value="AAA_12"/>
    <property type="match status" value="1"/>
</dbReference>
<dbReference type="GO" id="GO:0046872">
    <property type="term" value="F:metal ion binding"/>
    <property type="evidence" value="ECO:0007669"/>
    <property type="project" value="UniProtKB-KW"/>
</dbReference>
<dbReference type="Gene3D" id="3.40.50.300">
    <property type="entry name" value="P-loop containing nucleotide triphosphate hydrolases"/>
    <property type="match status" value="3"/>
</dbReference>
<dbReference type="InterPro" id="IPR011604">
    <property type="entry name" value="PDDEXK-like_dom_sf"/>
</dbReference>
<keyword evidence="12" id="KW-0067">ATP-binding</keyword>
<evidence type="ECO:0000256" key="4">
    <source>
        <dbReference type="ARBA" id="ARBA00022485"/>
    </source>
</evidence>
<evidence type="ECO:0000256" key="13">
    <source>
        <dbReference type="ARBA" id="ARBA00023004"/>
    </source>
</evidence>
<keyword evidence="11" id="KW-0347">Helicase</keyword>
<evidence type="ECO:0000256" key="8">
    <source>
        <dbReference type="ARBA" id="ARBA00022741"/>
    </source>
</evidence>
<dbReference type="GO" id="GO:0003678">
    <property type="term" value="F:DNA helicase activity"/>
    <property type="evidence" value="ECO:0007669"/>
    <property type="project" value="UniProtKB-EC"/>
</dbReference>
<evidence type="ECO:0000256" key="11">
    <source>
        <dbReference type="ARBA" id="ARBA00022806"/>
    </source>
</evidence>
<comment type="cofactor">
    <cofactor evidence="1">
        <name>[4Fe-4S] cluster</name>
        <dbReference type="ChEBI" id="CHEBI:49883"/>
    </cofactor>
</comment>
<dbReference type="GO" id="GO:0051539">
    <property type="term" value="F:4 iron, 4 sulfur cluster binding"/>
    <property type="evidence" value="ECO:0007669"/>
    <property type="project" value="UniProtKB-KW"/>
</dbReference>
<evidence type="ECO:0000256" key="9">
    <source>
        <dbReference type="ARBA" id="ARBA00022763"/>
    </source>
</evidence>
<keyword evidence="17" id="KW-0511">Multifunctional enzyme</keyword>
<keyword evidence="15" id="KW-0238">DNA-binding</keyword>
<dbReference type="CDD" id="cd18808">
    <property type="entry name" value="SF1_C_Upf1"/>
    <property type="match status" value="1"/>
</dbReference>
<keyword evidence="8" id="KW-0547">Nucleotide-binding</keyword>
<dbReference type="GO" id="GO:0006281">
    <property type="term" value="P:DNA repair"/>
    <property type="evidence" value="ECO:0007669"/>
    <property type="project" value="UniProtKB-KW"/>
</dbReference>
<evidence type="ECO:0000313" key="23">
    <source>
        <dbReference type="EMBL" id="MFD1598950.1"/>
    </source>
</evidence>
<feature type="domain" description="DNA replication factor Dna2 N-terminal" evidence="20">
    <location>
        <begin position="92"/>
        <end position="261"/>
    </location>
</feature>
<keyword evidence="16" id="KW-0234">DNA repair</keyword>
<dbReference type="GO" id="GO:0006260">
    <property type="term" value="P:DNA replication"/>
    <property type="evidence" value="ECO:0007669"/>
    <property type="project" value="UniProtKB-KW"/>
</dbReference>
<keyword evidence="24" id="KW-1185">Reference proteome</keyword>
<dbReference type="Proteomes" id="UP001597085">
    <property type="component" value="Unassembled WGS sequence"/>
</dbReference>
<evidence type="ECO:0000256" key="16">
    <source>
        <dbReference type="ARBA" id="ARBA00023204"/>
    </source>
</evidence>
<evidence type="ECO:0000256" key="17">
    <source>
        <dbReference type="ARBA" id="ARBA00023268"/>
    </source>
</evidence>
<evidence type="ECO:0000256" key="18">
    <source>
        <dbReference type="ARBA" id="ARBA00047995"/>
    </source>
</evidence>
<feature type="domain" description="DNA2/NAM7 helicase-like C-terminal" evidence="22">
    <location>
        <begin position="759"/>
        <end position="941"/>
    </location>
</feature>
<dbReference type="RefSeq" id="WP_256420480.1">
    <property type="nucleotide sequence ID" value="NZ_JANHDI010000002.1"/>
</dbReference>
<dbReference type="PANTHER" id="PTHR43788">
    <property type="entry name" value="DNA2/NAM7 HELICASE FAMILY MEMBER"/>
    <property type="match status" value="1"/>
</dbReference>
<dbReference type="AlphaFoldDB" id="A0ABD6CP85"/>
<dbReference type="PANTHER" id="PTHR43788:SF8">
    <property type="entry name" value="DNA-BINDING PROTEIN SMUBP-2"/>
    <property type="match status" value="1"/>
</dbReference>
<name>A0ABD6CP85_9EURY</name>
<organism evidence="23 24">
    <name type="scientific">Halobellus rarus</name>
    <dbReference type="NCBI Taxonomy" id="1126237"/>
    <lineage>
        <taxon>Archaea</taxon>
        <taxon>Methanobacteriati</taxon>
        <taxon>Methanobacteriota</taxon>
        <taxon>Stenosarchaea group</taxon>
        <taxon>Halobacteria</taxon>
        <taxon>Halobacteriales</taxon>
        <taxon>Haloferacaceae</taxon>
        <taxon>Halobellus</taxon>
    </lineage>
</organism>
<comment type="similarity">
    <text evidence="2">Belongs to the DNA2/NAM7 helicase family.</text>
</comment>
<dbReference type="Gene3D" id="3.90.320.10">
    <property type="match status" value="1"/>
</dbReference>
<evidence type="ECO:0000256" key="1">
    <source>
        <dbReference type="ARBA" id="ARBA00001966"/>
    </source>
</evidence>
<keyword evidence="6" id="KW-0540">Nuclease</keyword>
<dbReference type="GO" id="GO:0016787">
    <property type="term" value="F:hydrolase activity"/>
    <property type="evidence" value="ECO:0007669"/>
    <property type="project" value="UniProtKB-KW"/>
</dbReference>
<feature type="compositionally biased region" description="Low complexity" evidence="19">
    <location>
        <begin position="737"/>
        <end position="751"/>
    </location>
</feature>
<dbReference type="GO" id="GO:0005524">
    <property type="term" value="F:ATP binding"/>
    <property type="evidence" value="ECO:0007669"/>
    <property type="project" value="UniProtKB-KW"/>
</dbReference>
<dbReference type="GO" id="GO:0003677">
    <property type="term" value="F:DNA binding"/>
    <property type="evidence" value="ECO:0007669"/>
    <property type="project" value="UniProtKB-KW"/>
</dbReference>
<keyword evidence="7" id="KW-0479">Metal-binding</keyword>
<evidence type="ECO:0000256" key="2">
    <source>
        <dbReference type="ARBA" id="ARBA00007913"/>
    </source>
</evidence>
<keyword evidence="5" id="KW-0235">DNA replication</keyword>
<keyword evidence="13" id="KW-0408">Iron</keyword>
<gene>
    <name evidence="23" type="ORF">ACFSBX_08260</name>
</gene>
<evidence type="ECO:0000256" key="6">
    <source>
        <dbReference type="ARBA" id="ARBA00022722"/>
    </source>
</evidence>
<dbReference type="InterPro" id="IPR041679">
    <property type="entry name" value="DNA2/NAM7-like_C"/>
</dbReference>